<protein>
    <recommendedName>
        <fullName evidence="4">Transposase</fullName>
    </recommendedName>
</protein>
<sequence length="39" mass="3973">MARELGVNEGTLGNWCARDRRAREGGGGSATPSSGHSAT</sequence>
<proteinExistence type="predicted"/>
<dbReference type="Gene3D" id="1.10.10.60">
    <property type="entry name" value="Homeodomain-like"/>
    <property type="match status" value="1"/>
</dbReference>
<dbReference type="RefSeq" id="WP_378195845.1">
    <property type="nucleotide sequence ID" value="NZ_JBHMBK010000014.1"/>
</dbReference>
<evidence type="ECO:0008006" key="4">
    <source>
        <dbReference type="Google" id="ProtNLM"/>
    </source>
</evidence>
<reference evidence="2 3" key="1">
    <citation type="submission" date="2024-09" db="EMBL/GenBank/DDBJ databases">
        <authorList>
            <person name="Sun Q."/>
            <person name="Mori K."/>
        </authorList>
    </citation>
    <scope>NUCLEOTIDE SEQUENCE [LARGE SCALE GENOMIC DNA]</scope>
    <source>
        <strain evidence="2 3">JCM 13852</strain>
    </source>
</reference>
<dbReference type="Proteomes" id="UP001589535">
    <property type="component" value="Unassembled WGS sequence"/>
</dbReference>
<dbReference type="EMBL" id="JBHMBK010000014">
    <property type="protein sequence ID" value="MFB9686533.1"/>
    <property type="molecule type" value="Genomic_DNA"/>
</dbReference>
<gene>
    <name evidence="2" type="ORF">ACFFTO_20260</name>
</gene>
<comment type="caution">
    <text evidence="2">The sequence shown here is derived from an EMBL/GenBank/DDBJ whole genome shotgun (WGS) entry which is preliminary data.</text>
</comment>
<keyword evidence="3" id="KW-1185">Reference proteome</keyword>
<evidence type="ECO:0000256" key="1">
    <source>
        <dbReference type="SAM" id="MobiDB-lite"/>
    </source>
</evidence>
<evidence type="ECO:0000313" key="2">
    <source>
        <dbReference type="EMBL" id="MFB9686533.1"/>
    </source>
</evidence>
<evidence type="ECO:0000313" key="3">
    <source>
        <dbReference type="Proteomes" id="UP001589535"/>
    </source>
</evidence>
<accession>A0ABV5U562</accession>
<feature type="region of interest" description="Disordered" evidence="1">
    <location>
        <begin position="1"/>
        <end position="39"/>
    </location>
</feature>
<organism evidence="2 3">
    <name type="scientific">Amycolatopsis plumensis</name>
    <dbReference type="NCBI Taxonomy" id="236508"/>
    <lineage>
        <taxon>Bacteria</taxon>
        <taxon>Bacillati</taxon>
        <taxon>Actinomycetota</taxon>
        <taxon>Actinomycetes</taxon>
        <taxon>Pseudonocardiales</taxon>
        <taxon>Pseudonocardiaceae</taxon>
        <taxon>Amycolatopsis</taxon>
    </lineage>
</organism>
<name>A0ABV5U562_9PSEU</name>